<dbReference type="Proteomes" id="UP000190888">
    <property type="component" value="Unassembled WGS sequence"/>
</dbReference>
<keyword evidence="2" id="KW-1185">Reference proteome</keyword>
<dbReference type="EMBL" id="FUWH01000001">
    <property type="protein sequence ID" value="SJZ33241.1"/>
    <property type="molecule type" value="Genomic_DNA"/>
</dbReference>
<protein>
    <submittedName>
        <fullName evidence="1">Gliding motility-associated lipoprotein GldH</fullName>
    </submittedName>
</protein>
<dbReference type="NCBIfam" id="TIGR03511">
    <property type="entry name" value="GldH_lipo"/>
    <property type="match status" value="1"/>
</dbReference>
<proteinExistence type="predicted"/>
<gene>
    <name evidence="1" type="ORF">SAMN04488132_101159</name>
</gene>
<reference evidence="1 2" key="1">
    <citation type="submission" date="2017-02" db="EMBL/GenBank/DDBJ databases">
        <authorList>
            <person name="Peterson S.W."/>
        </authorList>
    </citation>
    <scope>NUCLEOTIDE SEQUENCE [LARGE SCALE GENOMIC DNA]</scope>
    <source>
        <strain evidence="1 2">DSM 22335</strain>
    </source>
</reference>
<dbReference type="InterPro" id="IPR020018">
    <property type="entry name" value="Motility-assoc_lipoprot_GldH"/>
</dbReference>
<accession>A0A1T4JSX3</accession>
<dbReference type="Pfam" id="PF14109">
    <property type="entry name" value="GldH_lipo"/>
    <property type="match status" value="1"/>
</dbReference>
<dbReference type="RefSeq" id="WP_176112864.1">
    <property type="nucleotide sequence ID" value="NZ_FUWH01000001.1"/>
</dbReference>
<dbReference type="STRING" id="413434.SAMN04488132_101159"/>
<dbReference type="PROSITE" id="PS51257">
    <property type="entry name" value="PROKAR_LIPOPROTEIN"/>
    <property type="match status" value="1"/>
</dbReference>
<keyword evidence="1" id="KW-0449">Lipoprotein</keyword>
<evidence type="ECO:0000313" key="2">
    <source>
        <dbReference type="Proteomes" id="UP000190888"/>
    </source>
</evidence>
<dbReference type="AlphaFoldDB" id="A0A1T4JSX3"/>
<evidence type="ECO:0000313" key="1">
    <source>
        <dbReference type="EMBL" id="SJZ33241.1"/>
    </source>
</evidence>
<sequence length="154" mass="17625">MKKLSVFILVLVLLQGCGTLDVYEKTKTFPAHEWKGSEKITCEFAIEDTVSTYHIYTVIRHEDAYRFNNIWLNVTTVAPGDTARTQLVNVTLANNEKGWLGTGMDDVFDHRVRITQQPVHLKKGTYTFTLQHAMREEPLQYVLAAGIRVEKVKL</sequence>
<name>A0A1T4JSX3_9BACT</name>
<organism evidence="1 2">
    <name type="scientific">Sediminibacterium ginsengisoli</name>
    <dbReference type="NCBI Taxonomy" id="413434"/>
    <lineage>
        <taxon>Bacteria</taxon>
        <taxon>Pseudomonadati</taxon>
        <taxon>Bacteroidota</taxon>
        <taxon>Chitinophagia</taxon>
        <taxon>Chitinophagales</taxon>
        <taxon>Chitinophagaceae</taxon>
        <taxon>Sediminibacterium</taxon>
    </lineage>
</organism>